<dbReference type="Pfam" id="PF02481">
    <property type="entry name" value="DNA_processg_A"/>
    <property type="match status" value="1"/>
</dbReference>
<keyword evidence="5" id="KW-1185">Reference proteome</keyword>
<dbReference type="PANTHER" id="PTHR43022">
    <property type="entry name" value="PROTEIN SMF"/>
    <property type="match status" value="1"/>
</dbReference>
<dbReference type="Gene3D" id="3.40.50.450">
    <property type="match status" value="1"/>
</dbReference>
<evidence type="ECO:0000259" key="3">
    <source>
        <dbReference type="Pfam" id="PF17782"/>
    </source>
</evidence>
<dbReference type="Gene3D" id="1.10.10.10">
    <property type="entry name" value="Winged helix-like DNA-binding domain superfamily/Winged helix DNA-binding domain"/>
    <property type="match status" value="1"/>
</dbReference>
<dbReference type="GO" id="GO:0009294">
    <property type="term" value="P:DNA-mediated transformation"/>
    <property type="evidence" value="ECO:0007669"/>
    <property type="project" value="InterPro"/>
</dbReference>
<dbReference type="OrthoDB" id="9785707at2"/>
<evidence type="ECO:0000256" key="1">
    <source>
        <dbReference type="ARBA" id="ARBA00006525"/>
    </source>
</evidence>
<reference evidence="4 5" key="1">
    <citation type="submission" date="2019-03" db="EMBL/GenBank/DDBJ databases">
        <title>Genomic Encyclopedia of Archaeal and Bacterial Type Strains, Phase II (KMG-II): from individual species to whole genera.</title>
        <authorList>
            <person name="Goeker M."/>
        </authorList>
    </citation>
    <scope>NUCLEOTIDE SEQUENCE [LARGE SCALE GENOMIC DNA]</scope>
    <source>
        <strain evidence="4 5">DSM 19034</strain>
    </source>
</reference>
<accession>A0A4R6IQT0</accession>
<comment type="caution">
    <text evidence="4">The sequence shown here is derived from an EMBL/GenBank/DDBJ whole genome shotgun (WGS) entry which is preliminary data.</text>
</comment>
<dbReference type="SUPFAM" id="SSF46785">
    <property type="entry name" value="Winged helix' DNA-binding domain"/>
    <property type="match status" value="1"/>
</dbReference>
<comment type="similarity">
    <text evidence="1">Belongs to the DprA/Smf family.</text>
</comment>
<name>A0A4R6IQT0_9SPHI</name>
<dbReference type="InterPro" id="IPR036390">
    <property type="entry name" value="WH_DNA-bd_sf"/>
</dbReference>
<dbReference type="InterPro" id="IPR010994">
    <property type="entry name" value="RuvA_2-like"/>
</dbReference>
<sequence>MSTIHQIGLSLIKNVGHITAKNLLVTFGTAEAVFQASAADLLATPGIGVGIVREIKSGKALKEAENDLIEIQKRQIKPVFYTDADFPSRLRECHDAPIIMYYKGQANLNRQRVVSIVGTRKASAYGRLLCRQLLETLRQYDVLVVSGLAFGIDVAAHQECLNQNVPTVGILGHGLDRMYPRLHESIAGKMLDQGGLLTEFPLFTNPDKENFPKRNRIIAGMADVTIVVEAAIKGGALITAELAGSYNRDVFAFPGRSTDVYSQGCNFLIKTNRAGLINHPEDLIQMMSWEQKELKVKQLELSVLQALTEEERKIVGFLHVAPARIDQIAQHVQVKQSTLTMHLLSLEMQGLIVLSPGQLYKEG</sequence>
<dbReference type="GO" id="GO:0006355">
    <property type="term" value="P:regulation of DNA-templated transcription"/>
    <property type="evidence" value="ECO:0007669"/>
    <property type="project" value="UniProtKB-ARBA"/>
</dbReference>
<evidence type="ECO:0000259" key="2">
    <source>
        <dbReference type="Pfam" id="PF02481"/>
    </source>
</evidence>
<dbReference type="RefSeq" id="WP_133552968.1">
    <property type="nucleotide sequence ID" value="NZ_SNWM01000001.1"/>
</dbReference>
<dbReference type="CDD" id="cd00090">
    <property type="entry name" value="HTH_ARSR"/>
    <property type="match status" value="1"/>
</dbReference>
<dbReference type="NCBIfam" id="TIGR00732">
    <property type="entry name" value="dprA"/>
    <property type="match status" value="1"/>
</dbReference>
<feature type="domain" description="Smf/DprA SLOG" evidence="2">
    <location>
        <begin position="79"/>
        <end position="287"/>
    </location>
</feature>
<dbReference type="SUPFAM" id="SSF102405">
    <property type="entry name" value="MCP/YpsA-like"/>
    <property type="match status" value="1"/>
</dbReference>
<dbReference type="InterPro" id="IPR041614">
    <property type="entry name" value="DprA_WH"/>
</dbReference>
<dbReference type="InterPro" id="IPR057666">
    <property type="entry name" value="DrpA_SLOG"/>
</dbReference>
<dbReference type="SUPFAM" id="SSF47781">
    <property type="entry name" value="RuvA domain 2-like"/>
    <property type="match status" value="1"/>
</dbReference>
<evidence type="ECO:0000313" key="4">
    <source>
        <dbReference type="EMBL" id="TDO24730.1"/>
    </source>
</evidence>
<proteinExistence type="inferred from homology"/>
<feature type="domain" description="DprA winged helix" evidence="3">
    <location>
        <begin position="305"/>
        <end position="358"/>
    </location>
</feature>
<dbReference type="InterPro" id="IPR011991">
    <property type="entry name" value="ArsR-like_HTH"/>
</dbReference>
<dbReference type="AlphaFoldDB" id="A0A4R6IQT0"/>
<dbReference type="EMBL" id="SNWM01000001">
    <property type="protein sequence ID" value="TDO24730.1"/>
    <property type="molecule type" value="Genomic_DNA"/>
</dbReference>
<dbReference type="InterPro" id="IPR036388">
    <property type="entry name" value="WH-like_DNA-bd_sf"/>
</dbReference>
<dbReference type="Pfam" id="PF17782">
    <property type="entry name" value="WHD_DprA"/>
    <property type="match status" value="1"/>
</dbReference>
<dbReference type="PANTHER" id="PTHR43022:SF1">
    <property type="entry name" value="PROTEIN SMF"/>
    <property type="match status" value="1"/>
</dbReference>
<dbReference type="InterPro" id="IPR003488">
    <property type="entry name" value="DprA"/>
</dbReference>
<dbReference type="Proteomes" id="UP000295499">
    <property type="component" value="Unassembled WGS sequence"/>
</dbReference>
<gene>
    <name evidence="4" type="ORF">CLV32_1023</name>
</gene>
<organism evidence="4 5">
    <name type="scientific">Pedobacter duraquae</name>
    <dbReference type="NCBI Taxonomy" id="425511"/>
    <lineage>
        <taxon>Bacteria</taxon>
        <taxon>Pseudomonadati</taxon>
        <taxon>Bacteroidota</taxon>
        <taxon>Sphingobacteriia</taxon>
        <taxon>Sphingobacteriales</taxon>
        <taxon>Sphingobacteriaceae</taxon>
        <taxon>Pedobacter</taxon>
    </lineage>
</organism>
<protein>
    <submittedName>
        <fullName evidence="4">DNA processing protein</fullName>
    </submittedName>
</protein>
<evidence type="ECO:0000313" key="5">
    <source>
        <dbReference type="Proteomes" id="UP000295499"/>
    </source>
</evidence>